<sequence length="127" mass="12044">MSTTLTAPYVYSPGQDITGMATAAVTERQFVAISGDRSAGTGNVSVAPAAAGSRAFGVAAWDAAAGVLVRVARGGVVKVRAGGAITAGDAIQVGAGGTAVTATTGIVVGQAIASAPNGGIAQVAFPA</sequence>
<keyword evidence="2" id="KW-1185">Reference proteome</keyword>
<evidence type="ECO:0008006" key="3">
    <source>
        <dbReference type="Google" id="ProtNLM"/>
    </source>
</evidence>
<dbReference type="Pfam" id="PF09956">
    <property type="entry name" value="Phage_cement_2"/>
    <property type="match status" value="1"/>
</dbReference>
<accession>A0AAJ3NR49</accession>
<reference evidence="1 2" key="1">
    <citation type="submission" date="2016-01" db="EMBL/GenBank/DDBJ databases">
        <title>The new phylogeny of the genus Mycobacterium.</title>
        <authorList>
            <person name="Tarcisio F."/>
            <person name="Conor M."/>
            <person name="Antonella G."/>
            <person name="Elisabetta G."/>
            <person name="Giulia F.S."/>
            <person name="Sara T."/>
            <person name="Anna F."/>
            <person name="Clotilde B."/>
            <person name="Roberto B."/>
            <person name="Veronica D.S."/>
            <person name="Fabio R."/>
            <person name="Monica P."/>
            <person name="Olivier J."/>
            <person name="Enrico T."/>
            <person name="Nicola S."/>
        </authorList>
    </citation>
    <scope>NUCLEOTIDE SEQUENCE [LARGE SCALE GENOMIC DNA]</scope>
    <source>
        <strain evidence="1 2">DSM 44616</strain>
    </source>
</reference>
<organism evidence="1 2">
    <name type="scientific">Mycobacterium saskatchewanense</name>
    <dbReference type="NCBI Taxonomy" id="220927"/>
    <lineage>
        <taxon>Bacteria</taxon>
        <taxon>Bacillati</taxon>
        <taxon>Actinomycetota</taxon>
        <taxon>Actinomycetes</taxon>
        <taxon>Mycobacteriales</taxon>
        <taxon>Mycobacteriaceae</taxon>
        <taxon>Mycobacterium</taxon>
        <taxon>Mycobacterium simiae complex</taxon>
    </lineage>
</organism>
<name>A0AAJ3NR49_9MYCO</name>
<dbReference type="EMBL" id="LQPR01000025">
    <property type="protein sequence ID" value="ORW72153.1"/>
    <property type="molecule type" value="Genomic_DNA"/>
</dbReference>
<dbReference type="RefSeq" id="WP_085255484.1">
    <property type="nucleotide sequence ID" value="NZ_AP022573.1"/>
</dbReference>
<gene>
    <name evidence="1" type="ORF">AWC23_11565</name>
</gene>
<evidence type="ECO:0000313" key="1">
    <source>
        <dbReference type="EMBL" id="ORW72153.1"/>
    </source>
</evidence>
<dbReference type="InterPro" id="IPR011231">
    <property type="entry name" value="Phage_VT1-Sakai_H0018"/>
</dbReference>
<comment type="caution">
    <text evidence="1">The sequence shown here is derived from an EMBL/GenBank/DDBJ whole genome shotgun (WGS) entry which is preliminary data.</text>
</comment>
<proteinExistence type="predicted"/>
<protein>
    <recommendedName>
        <fullName evidence="3">DUF2190 domain-containing protein</fullName>
    </recommendedName>
</protein>
<dbReference type="AlphaFoldDB" id="A0AAJ3NR49"/>
<evidence type="ECO:0000313" key="2">
    <source>
        <dbReference type="Proteomes" id="UP000193387"/>
    </source>
</evidence>
<dbReference type="Proteomes" id="UP000193387">
    <property type="component" value="Unassembled WGS sequence"/>
</dbReference>